<keyword evidence="8" id="KW-0479">Metal-binding</keyword>
<dbReference type="SUPFAM" id="SSF52058">
    <property type="entry name" value="L domain-like"/>
    <property type="match status" value="1"/>
</dbReference>
<dbReference type="PROSITE" id="PS50011">
    <property type="entry name" value="PROTEIN_KINASE_DOM"/>
    <property type="match status" value="1"/>
</dbReference>
<keyword evidence="17 21" id="KW-0472">Membrane</keyword>
<sequence length="1018" mass="111910">MAPTSSPSTPSPNHVAKLSANSAAYRQHDEQSGAKKAAWVVSPNGQVKREKAVEVARGEGAAAGAGEEEEKRIDLAVLLRSGALGVQQLPWRRPGKQCHACGGAAKILCPNDLFGCWSYVAYYDVAGHQRACPHAPCSCSEPRCDFLGSPPMLLAHLVADMWLVSIWNGVKWTGKPHHLNCFFIPMIVEIAAALNTILGRWGKKASPEWNISGELCSGFAADKTDWDNYRDINPFIKCDCTFNNNTLCHITRLNLFRNYLTGPIPSFIGKFTSMQYLSLSFNPLSGLLPKELGNLTNLLSLGISSDNFTGSLPEELGNLTKLQQLYFDSSGFSGPFPSSFSKLQNLKILSASDNVFKGKIPAYLGTMTNLEDIILRNCKISSDLGAVDFSMFKQLKLLFLGNNSLTGKLPDGIWWQTTSYSIPPVKDYSFAVDCGSNASIRGSDDTIYEADPTNLGAATYYVTGQTRWGVSSVGNAIDAKNIIYSSQPFQNVVDSELFETARMSSSSLRYYGLGLENGNYTVLLQFAELAFPDSQTWLSLGRRVFDIYIQGALKQKDFDIRKTAGGKSFSVVNRSFMVTVSKNFLEIHLFWAGKGTVDIPTKDNYYGPMISALSVTPNFTPTVRNGIPKRKSKAGAISGILIGAIVLVLAALFGVFTLVKKRRALAQQKEELYNLVGRPDVFSYAELKLATDNFSSQNILGEGGFGPVYKGKLPDERVIAVKQLSQSSHQGTSQFVTEVATISAVQHRNLVILHGCCIDSKTPLLVYEYLENGSLDRAIFGDSNLNLDWVMRFEIILGIARGLTYLHEESTVRIVHRDIKASNVLLDTNLIPKISDFGLAKLYDENQTHVSTRIAGTLGYLAPEYAMRGHLSEKADIFAFGVVMLETVAGRPNTDNSLEESKICLLEWAWGLYEMDQALGIVDPSLKEFDKDEAFRVIYVALVCTQGSPHQQPPMSKVVTMLTGDVDVAKVVTKPSYITEWQLRGGGYSSNTTSSYAWSSNPELSRQKEITEVSLQVR</sequence>
<evidence type="ECO:0000256" key="14">
    <source>
        <dbReference type="ARBA" id="ARBA00022833"/>
    </source>
</evidence>
<evidence type="ECO:0000256" key="7">
    <source>
        <dbReference type="ARBA" id="ARBA00022692"/>
    </source>
</evidence>
<keyword evidence="18" id="KW-0675">Receptor</keyword>
<keyword evidence="4" id="KW-0597">Phosphoprotein</keyword>
<dbReference type="PANTHER" id="PTHR48006:SF97">
    <property type="entry name" value="OS04G0291900 PROTEIN"/>
    <property type="match status" value="1"/>
</dbReference>
<dbReference type="InterPro" id="IPR011009">
    <property type="entry name" value="Kinase-like_dom_sf"/>
</dbReference>
<dbReference type="SUPFAM" id="SSF49599">
    <property type="entry name" value="TRAF domain-like"/>
    <property type="match status" value="1"/>
</dbReference>
<dbReference type="GO" id="GO:0008270">
    <property type="term" value="F:zinc ion binding"/>
    <property type="evidence" value="ECO:0007669"/>
    <property type="project" value="UniProtKB-KW"/>
</dbReference>
<dbReference type="PANTHER" id="PTHR48006">
    <property type="entry name" value="LEUCINE-RICH REPEAT-CONTAINING PROTEIN DDB_G0281931-RELATED"/>
    <property type="match status" value="1"/>
</dbReference>
<evidence type="ECO:0000256" key="19">
    <source>
        <dbReference type="ARBA" id="ARBA00023180"/>
    </source>
</evidence>
<dbReference type="SUPFAM" id="SSF56112">
    <property type="entry name" value="Protein kinase-like (PK-like)"/>
    <property type="match status" value="1"/>
</dbReference>
<reference evidence="25" key="1">
    <citation type="submission" date="2013-06" db="EMBL/GenBank/DDBJ databases">
        <authorList>
            <person name="Zhao Q."/>
        </authorList>
    </citation>
    <scope>NUCLEOTIDE SEQUENCE</scope>
    <source>
        <strain evidence="25">cv. W1943</strain>
    </source>
</reference>
<dbReference type="Gramene" id="ORUFI05G09970.9">
    <property type="protein sequence ID" value="ORUFI05G09970.9"/>
    <property type="gene ID" value="ORUFI05G09970"/>
</dbReference>
<evidence type="ECO:0000256" key="6">
    <source>
        <dbReference type="ARBA" id="ARBA00022679"/>
    </source>
</evidence>
<dbReference type="Gene3D" id="2.60.120.430">
    <property type="entry name" value="Galactose-binding lectin"/>
    <property type="match status" value="1"/>
</dbReference>
<dbReference type="GO" id="GO:0005524">
    <property type="term" value="F:ATP binding"/>
    <property type="evidence" value="ECO:0007669"/>
    <property type="project" value="UniProtKB-KW"/>
</dbReference>
<evidence type="ECO:0000256" key="8">
    <source>
        <dbReference type="ARBA" id="ARBA00022723"/>
    </source>
</evidence>
<evidence type="ECO:0000256" key="3">
    <source>
        <dbReference type="ARBA" id="ARBA00022527"/>
    </source>
</evidence>
<dbReference type="PROSITE" id="PS00108">
    <property type="entry name" value="PROTEIN_KINASE_ST"/>
    <property type="match status" value="1"/>
</dbReference>
<organism evidence="24 25">
    <name type="scientific">Oryza rufipogon</name>
    <name type="common">Brownbeard rice</name>
    <name type="synonym">Asian wild rice</name>
    <dbReference type="NCBI Taxonomy" id="4529"/>
    <lineage>
        <taxon>Eukaryota</taxon>
        <taxon>Viridiplantae</taxon>
        <taxon>Streptophyta</taxon>
        <taxon>Embryophyta</taxon>
        <taxon>Tracheophyta</taxon>
        <taxon>Spermatophyta</taxon>
        <taxon>Magnoliopsida</taxon>
        <taxon>Liliopsida</taxon>
        <taxon>Poales</taxon>
        <taxon>Poaceae</taxon>
        <taxon>BOP clade</taxon>
        <taxon>Oryzoideae</taxon>
        <taxon>Oryzeae</taxon>
        <taxon>Oryzinae</taxon>
        <taxon>Oryza</taxon>
    </lineage>
</organism>
<dbReference type="Pfam" id="PF00560">
    <property type="entry name" value="LRR_1"/>
    <property type="match status" value="2"/>
</dbReference>
<feature type="transmembrane region" description="Helical" evidence="21">
    <location>
        <begin position="634"/>
        <end position="659"/>
    </location>
</feature>
<feature type="domain" description="SIAH-type" evidence="23">
    <location>
        <begin position="104"/>
        <end position="162"/>
    </location>
</feature>
<dbReference type="InterPro" id="IPR008271">
    <property type="entry name" value="Ser/Thr_kinase_AS"/>
</dbReference>
<dbReference type="Gene3D" id="3.80.10.10">
    <property type="entry name" value="Ribonuclease Inhibitor"/>
    <property type="match status" value="2"/>
</dbReference>
<evidence type="ECO:0000259" key="23">
    <source>
        <dbReference type="PROSITE" id="PS51081"/>
    </source>
</evidence>
<evidence type="ECO:0000256" key="13">
    <source>
        <dbReference type="ARBA" id="ARBA00022777"/>
    </source>
</evidence>
<dbReference type="Proteomes" id="UP000008022">
    <property type="component" value="Unassembled WGS sequence"/>
</dbReference>
<evidence type="ECO:0000256" key="10">
    <source>
        <dbReference type="ARBA" id="ARBA00022737"/>
    </source>
</evidence>
<keyword evidence="25" id="KW-1185">Reference proteome</keyword>
<keyword evidence="15" id="KW-0067">ATP-binding</keyword>
<evidence type="ECO:0000256" key="17">
    <source>
        <dbReference type="ARBA" id="ARBA00023136"/>
    </source>
</evidence>
<dbReference type="AlphaFoldDB" id="A0A0E0PJR6"/>
<dbReference type="InterPro" id="IPR051824">
    <property type="entry name" value="LRR_Rcpt-Like_S/T_Kinase"/>
</dbReference>
<evidence type="ECO:0000259" key="22">
    <source>
        <dbReference type="PROSITE" id="PS50011"/>
    </source>
</evidence>
<evidence type="ECO:0000256" key="12">
    <source>
        <dbReference type="ARBA" id="ARBA00022771"/>
    </source>
</evidence>
<keyword evidence="14" id="KW-0862">Zinc</keyword>
<keyword evidence="16 21" id="KW-1133">Transmembrane helix</keyword>
<keyword evidence="3" id="KW-0723">Serine/threonine-protein kinase</keyword>
<accession>A0A0E0PJR6</accession>
<dbReference type="InterPro" id="IPR001245">
    <property type="entry name" value="Ser-Thr/Tyr_kinase_cat_dom"/>
</dbReference>
<evidence type="ECO:0000256" key="20">
    <source>
        <dbReference type="PROSITE-ProRule" id="PRU00455"/>
    </source>
</evidence>
<keyword evidence="19" id="KW-0325">Glycoprotein</keyword>
<dbReference type="FunFam" id="3.80.10.10:FF:000383">
    <property type="entry name" value="Leucine-rich repeat receptor protein kinase EMS1"/>
    <property type="match status" value="1"/>
</dbReference>
<evidence type="ECO:0000256" key="15">
    <source>
        <dbReference type="ARBA" id="ARBA00022840"/>
    </source>
</evidence>
<dbReference type="EC" id="2.7.11.1" evidence="2"/>
<comment type="subcellular location">
    <subcellularLocation>
        <location evidence="1">Membrane</location>
        <topology evidence="1">Single-pass membrane protein</topology>
    </subcellularLocation>
</comment>
<dbReference type="GO" id="GO:0004674">
    <property type="term" value="F:protein serine/threonine kinase activity"/>
    <property type="evidence" value="ECO:0007669"/>
    <property type="project" value="UniProtKB-KW"/>
</dbReference>
<keyword evidence="6" id="KW-0808">Transferase</keyword>
<evidence type="ECO:0000256" key="16">
    <source>
        <dbReference type="ARBA" id="ARBA00022989"/>
    </source>
</evidence>
<dbReference type="FunFam" id="1.10.510.10:FF:000044">
    <property type="entry name" value="Putative LRR receptor-like serine/threonine-protein kinase"/>
    <property type="match status" value="1"/>
</dbReference>
<keyword evidence="7 21" id="KW-0812">Transmembrane</keyword>
<protein>
    <recommendedName>
        <fullName evidence="2">non-specific serine/threonine protein kinase</fullName>
        <ecNumber evidence="2">2.7.11.1</ecNumber>
    </recommendedName>
</protein>
<dbReference type="Pfam" id="PF11721">
    <property type="entry name" value="Malectin"/>
    <property type="match status" value="1"/>
</dbReference>
<keyword evidence="10" id="KW-0677">Repeat</keyword>
<keyword evidence="9" id="KW-0732">Signal</keyword>
<keyword evidence="13" id="KW-0418">Kinase</keyword>
<dbReference type="EnsemblPlants" id="ORUFI05G09970.9">
    <property type="protein sequence ID" value="ORUFI05G09970.9"/>
    <property type="gene ID" value="ORUFI05G09970"/>
</dbReference>
<reference evidence="24" key="2">
    <citation type="submission" date="2015-06" db="UniProtKB">
        <authorList>
            <consortium name="EnsemblPlants"/>
        </authorList>
    </citation>
    <scope>IDENTIFICATION</scope>
</reference>
<dbReference type="InterPro" id="IPR013083">
    <property type="entry name" value="Znf_RING/FYVE/PHD"/>
</dbReference>
<evidence type="ECO:0000256" key="18">
    <source>
        <dbReference type="ARBA" id="ARBA00023170"/>
    </source>
</evidence>
<dbReference type="CDD" id="cd14066">
    <property type="entry name" value="STKc_IRAK"/>
    <property type="match status" value="1"/>
</dbReference>
<dbReference type="Gene3D" id="1.10.510.10">
    <property type="entry name" value="Transferase(Phosphotransferase) domain 1"/>
    <property type="match status" value="1"/>
</dbReference>
<name>A0A0E0PJR6_ORYRU</name>
<evidence type="ECO:0000256" key="4">
    <source>
        <dbReference type="ARBA" id="ARBA00022553"/>
    </source>
</evidence>
<dbReference type="Gene3D" id="3.30.200.20">
    <property type="entry name" value="Phosphorylase Kinase, domain 1"/>
    <property type="match status" value="1"/>
</dbReference>
<dbReference type="SMART" id="SM00220">
    <property type="entry name" value="S_TKc"/>
    <property type="match status" value="1"/>
</dbReference>
<dbReference type="GO" id="GO:0005886">
    <property type="term" value="C:plasma membrane"/>
    <property type="evidence" value="ECO:0007669"/>
    <property type="project" value="TreeGrafter"/>
</dbReference>
<keyword evidence="12 20" id="KW-0863">Zinc-finger</keyword>
<evidence type="ECO:0000256" key="9">
    <source>
        <dbReference type="ARBA" id="ARBA00022729"/>
    </source>
</evidence>
<dbReference type="Gene3D" id="3.30.40.10">
    <property type="entry name" value="Zinc/RING finger domain, C3HC4 (zinc finger)"/>
    <property type="match status" value="1"/>
</dbReference>
<evidence type="ECO:0000256" key="1">
    <source>
        <dbReference type="ARBA" id="ARBA00004167"/>
    </source>
</evidence>
<evidence type="ECO:0000313" key="24">
    <source>
        <dbReference type="EnsemblPlants" id="ORUFI05G09970.9"/>
    </source>
</evidence>
<evidence type="ECO:0000256" key="5">
    <source>
        <dbReference type="ARBA" id="ARBA00022614"/>
    </source>
</evidence>
<dbReference type="FunFam" id="3.30.200.20:FF:000140">
    <property type="entry name" value="Leucine-rich repeat receptor-like protein kinase"/>
    <property type="match status" value="1"/>
</dbReference>
<keyword evidence="11" id="KW-0547">Nucleotide-binding</keyword>
<dbReference type="InterPro" id="IPR013010">
    <property type="entry name" value="Znf_SIAH"/>
</dbReference>
<dbReference type="Pfam" id="PF07714">
    <property type="entry name" value="PK_Tyr_Ser-Thr"/>
    <property type="match status" value="1"/>
</dbReference>
<evidence type="ECO:0000313" key="25">
    <source>
        <dbReference type="Proteomes" id="UP000008022"/>
    </source>
</evidence>
<evidence type="ECO:0000256" key="21">
    <source>
        <dbReference type="SAM" id="Phobius"/>
    </source>
</evidence>
<dbReference type="InterPro" id="IPR000719">
    <property type="entry name" value="Prot_kinase_dom"/>
</dbReference>
<proteinExistence type="predicted"/>
<dbReference type="FunFam" id="2.60.120.430:FF:000002">
    <property type="entry name" value="Leucine-rich repeat receptor-like protein kinase"/>
    <property type="match status" value="1"/>
</dbReference>
<feature type="domain" description="Protein kinase" evidence="22">
    <location>
        <begin position="694"/>
        <end position="1018"/>
    </location>
</feature>
<dbReference type="InterPro" id="IPR001611">
    <property type="entry name" value="Leu-rich_rpt"/>
</dbReference>
<keyword evidence="5" id="KW-0433">Leucine-rich repeat</keyword>
<dbReference type="PROSITE" id="PS51081">
    <property type="entry name" value="ZF_SIAH"/>
    <property type="match status" value="1"/>
</dbReference>
<dbReference type="InterPro" id="IPR021720">
    <property type="entry name" value="Malectin_dom"/>
</dbReference>
<evidence type="ECO:0000256" key="11">
    <source>
        <dbReference type="ARBA" id="ARBA00022741"/>
    </source>
</evidence>
<evidence type="ECO:0000256" key="2">
    <source>
        <dbReference type="ARBA" id="ARBA00012513"/>
    </source>
</evidence>
<dbReference type="InterPro" id="IPR032675">
    <property type="entry name" value="LRR_dom_sf"/>
</dbReference>